<dbReference type="SUPFAM" id="SSF51735">
    <property type="entry name" value="NAD(P)-binding Rossmann-fold domains"/>
    <property type="match status" value="1"/>
</dbReference>
<dbReference type="InterPro" id="IPR037062">
    <property type="entry name" value="Malic_N_dom_sf"/>
</dbReference>
<dbReference type="EMBL" id="DVOR01000139">
    <property type="protein sequence ID" value="HIV09329.1"/>
    <property type="molecule type" value="Genomic_DNA"/>
</dbReference>
<dbReference type="InterPro" id="IPR045213">
    <property type="entry name" value="Malic_NAD-bd_bact_type"/>
</dbReference>
<name>A0A9D1T345_9BACT</name>
<dbReference type="SMART" id="SM01274">
    <property type="entry name" value="malic"/>
    <property type="match status" value="1"/>
</dbReference>
<dbReference type="Pfam" id="PF03949">
    <property type="entry name" value="Malic_M"/>
    <property type="match status" value="1"/>
</dbReference>
<dbReference type="PROSITE" id="PS00331">
    <property type="entry name" value="MALIC_ENZYMES"/>
    <property type="match status" value="1"/>
</dbReference>
<organism evidence="10 11">
    <name type="scientific">Candidatus Spyradenecus faecavium</name>
    <dbReference type="NCBI Taxonomy" id="2840947"/>
    <lineage>
        <taxon>Bacteria</taxon>
        <taxon>Pseudomonadati</taxon>
        <taxon>Lentisphaerota</taxon>
        <taxon>Lentisphaeria</taxon>
        <taxon>Lentisphaerales</taxon>
        <taxon>Lentisphaeraceae</taxon>
        <taxon>Lentisphaeraceae incertae sedis</taxon>
        <taxon>Candidatus Spyradenecus</taxon>
    </lineage>
</organism>
<comment type="caution">
    <text evidence="10">The sequence shown here is derived from an EMBL/GenBank/DDBJ whole genome shotgun (WGS) entry which is preliminary data.</text>
</comment>
<dbReference type="InterPro" id="IPR012301">
    <property type="entry name" value="Malic_N_dom"/>
</dbReference>
<dbReference type="PANTHER" id="PTHR43237:SF4">
    <property type="entry name" value="NADP-DEPENDENT MALIC ENZYME"/>
    <property type="match status" value="1"/>
</dbReference>
<gene>
    <name evidence="10" type="ORF">IAC79_04365</name>
</gene>
<dbReference type="InterPro" id="IPR015884">
    <property type="entry name" value="Malic_enzyme_CS"/>
</dbReference>
<feature type="active site" description="Proton acceptor" evidence="5">
    <location>
        <position position="92"/>
    </location>
</feature>
<comment type="similarity">
    <text evidence="2">Belongs to the malic enzymes family.</text>
</comment>
<evidence type="ECO:0000256" key="3">
    <source>
        <dbReference type="ARBA" id="ARBA00022723"/>
    </source>
</evidence>
<dbReference type="PIRSF" id="PIRSF000106">
    <property type="entry name" value="ME"/>
    <property type="match status" value="1"/>
</dbReference>
<keyword evidence="4" id="KW-0560">Oxidoreductase</keyword>
<dbReference type="InterPro" id="IPR001891">
    <property type="entry name" value="Malic_OxRdtase"/>
</dbReference>
<feature type="binding site" evidence="7">
    <location>
        <position position="145"/>
    </location>
    <ligand>
        <name>a divalent metal cation</name>
        <dbReference type="ChEBI" id="CHEBI:60240"/>
    </ligand>
</feature>
<dbReference type="GO" id="GO:0004470">
    <property type="term" value="F:malic enzyme activity"/>
    <property type="evidence" value="ECO:0007669"/>
    <property type="project" value="InterPro"/>
</dbReference>
<evidence type="ECO:0000313" key="10">
    <source>
        <dbReference type="EMBL" id="HIV09329.1"/>
    </source>
</evidence>
<sequence>MAIEISRDEVFAFHDGGKVGVALRKPLATQKDLCLAYTPGVAQAVKAIAKEPARAFDLSAKRNLVAVVSDGTAILGLGDLGAAASIPVMEGKAALFKAFAGVDAWPVPVAHCRKDGADTGKTDPQRVIEVCRAIAPMYGGINLEDIAAPACFEIERVLDEELDIPVFHDDQWGTAVITVAGLINYAAIAKRDLGDLRVVVNGAGAAGIRIADMCKAAGVRDLTMCDSKGVIRADRTDLTEHKRRHAVATDKRTLQEALAGAHVFIGVSAAGVLSGDDVRAMADFPAIFAMANPDPEIEPAEVAKALAGRPYVMATGRSDYPNQINNVLGFPFLFRGALDVRARTINTEMKVAASQALAALAREPVPPEVQALYPTEQLAFGPGYIIPKAFDKRLYATVSYAVAEAAVKSGAAPADTDLAAVKARLEAGL</sequence>
<dbReference type="InterPro" id="IPR046346">
    <property type="entry name" value="Aminoacid_DH-like_N_sf"/>
</dbReference>
<feature type="active site" description="Proton donor" evidence="5">
    <location>
        <position position="37"/>
    </location>
</feature>
<dbReference type="InterPro" id="IPR012302">
    <property type="entry name" value="Malic_NAD-bd"/>
</dbReference>
<accession>A0A9D1T345</accession>
<evidence type="ECO:0000256" key="1">
    <source>
        <dbReference type="ARBA" id="ARBA00001936"/>
    </source>
</evidence>
<evidence type="ECO:0000259" key="8">
    <source>
        <dbReference type="SMART" id="SM00919"/>
    </source>
</evidence>
<dbReference type="Gene3D" id="3.40.50.720">
    <property type="entry name" value="NAD(P)-binding Rossmann-like Domain"/>
    <property type="match status" value="1"/>
</dbReference>
<evidence type="ECO:0000313" key="11">
    <source>
        <dbReference type="Proteomes" id="UP000886845"/>
    </source>
</evidence>
<evidence type="ECO:0000256" key="7">
    <source>
        <dbReference type="PIRSR" id="PIRSR000106-3"/>
    </source>
</evidence>
<dbReference type="Proteomes" id="UP000886845">
    <property type="component" value="Unassembled WGS sequence"/>
</dbReference>
<dbReference type="FunFam" id="3.40.50.720:FF:000095">
    <property type="entry name" value="NADP-dependent malic enzyme"/>
    <property type="match status" value="1"/>
</dbReference>
<protein>
    <submittedName>
        <fullName evidence="10">Malate dehydrogenase</fullName>
    </submittedName>
</protein>
<dbReference type="PANTHER" id="PTHR43237">
    <property type="entry name" value="NADP-DEPENDENT MALIC ENZYME"/>
    <property type="match status" value="1"/>
</dbReference>
<feature type="binding site" evidence="7">
    <location>
        <position position="170"/>
    </location>
    <ligand>
        <name>a divalent metal cation</name>
        <dbReference type="ChEBI" id="CHEBI:60240"/>
    </ligand>
</feature>
<feature type="binding site" evidence="6">
    <location>
        <position position="292"/>
    </location>
    <ligand>
        <name>(S)-malate</name>
        <dbReference type="ChEBI" id="CHEBI:15589"/>
    </ligand>
</feature>
<comment type="cofactor">
    <cofactor evidence="1">
        <name>Mn(2+)</name>
        <dbReference type="ChEBI" id="CHEBI:29035"/>
    </cofactor>
</comment>
<evidence type="ECO:0000256" key="5">
    <source>
        <dbReference type="PIRSR" id="PIRSR000106-1"/>
    </source>
</evidence>
<dbReference type="SUPFAM" id="SSF53223">
    <property type="entry name" value="Aminoacid dehydrogenase-like, N-terminal domain"/>
    <property type="match status" value="1"/>
</dbReference>
<dbReference type="Pfam" id="PF00390">
    <property type="entry name" value="malic"/>
    <property type="match status" value="1"/>
</dbReference>
<comment type="cofactor">
    <cofactor evidence="7">
        <name>Mg(2+)</name>
        <dbReference type="ChEBI" id="CHEBI:18420"/>
    </cofactor>
    <cofactor evidence="7">
        <name>Mn(2+)</name>
        <dbReference type="ChEBI" id="CHEBI:29035"/>
    </cofactor>
    <text evidence="7">Divalent metal cations. Prefers magnesium or manganese.</text>
</comment>
<feature type="binding site" evidence="6">
    <location>
        <position position="325"/>
    </location>
    <ligand>
        <name>(S)-malate</name>
        <dbReference type="ChEBI" id="CHEBI:15589"/>
    </ligand>
</feature>
<evidence type="ECO:0000259" key="9">
    <source>
        <dbReference type="SMART" id="SM01274"/>
    </source>
</evidence>
<dbReference type="AlphaFoldDB" id="A0A9D1T345"/>
<dbReference type="Gene3D" id="3.40.50.10380">
    <property type="entry name" value="Malic enzyme, N-terminal domain"/>
    <property type="match status" value="1"/>
</dbReference>
<dbReference type="SMART" id="SM00919">
    <property type="entry name" value="Malic_M"/>
    <property type="match status" value="1"/>
</dbReference>
<evidence type="ECO:0000256" key="2">
    <source>
        <dbReference type="ARBA" id="ARBA00008785"/>
    </source>
</evidence>
<proteinExistence type="inferred from homology"/>
<feature type="domain" description="Malic enzyme NAD-binding" evidence="8">
    <location>
        <begin position="171"/>
        <end position="407"/>
    </location>
</feature>
<dbReference type="GO" id="GO:0046872">
    <property type="term" value="F:metal ion binding"/>
    <property type="evidence" value="ECO:0007669"/>
    <property type="project" value="UniProtKB-KW"/>
</dbReference>
<dbReference type="GO" id="GO:0051287">
    <property type="term" value="F:NAD binding"/>
    <property type="evidence" value="ECO:0007669"/>
    <property type="project" value="InterPro"/>
</dbReference>
<dbReference type="InterPro" id="IPR036291">
    <property type="entry name" value="NAD(P)-bd_dom_sf"/>
</dbReference>
<dbReference type="CDD" id="cd05311">
    <property type="entry name" value="NAD_bind_2_malic_enz"/>
    <property type="match status" value="1"/>
</dbReference>
<keyword evidence="3 7" id="KW-0479">Metal-binding</keyword>
<reference evidence="10" key="2">
    <citation type="journal article" date="2021" name="PeerJ">
        <title>Extensive microbial diversity within the chicken gut microbiome revealed by metagenomics and culture.</title>
        <authorList>
            <person name="Gilroy R."/>
            <person name="Ravi A."/>
            <person name="Getino M."/>
            <person name="Pursley I."/>
            <person name="Horton D.L."/>
            <person name="Alikhan N.F."/>
            <person name="Baker D."/>
            <person name="Gharbi K."/>
            <person name="Hall N."/>
            <person name="Watson M."/>
            <person name="Adriaenssens E.M."/>
            <person name="Foster-Nyarko E."/>
            <person name="Jarju S."/>
            <person name="Secka A."/>
            <person name="Antonio M."/>
            <person name="Oren A."/>
            <person name="Chaudhuri R.R."/>
            <person name="La Ragione R."/>
            <person name="Hildebrand F."/>
            <person name="Pallen M.J."/>
        </authorList>
    </citation>
    <scope>NUCLEOTIDE SEQUENCE</scope>
    <source>
        <strain evidence="10">35461</strain>
    </source>
</reference>
<evidence type="ECO:0000256" key="4">
    <source>
        <dbReference type="ARBA" id="ARBA00023002"/>
    </source>
</evidence>
<reference evidence="10" key="1">
    <citation type="submission" date="2020-10" db="EMBL/GenBank/DDBJ databases">
        <authorList>
            <person name="Gilroy R."/>
        </authorList>
    </citation>
    <scope>NUCLEOTIDE SEQUENCE</scope>
    <source>
        <strain evidence="10">35461</strain>
    </source>
</reference>
<feature type="domain" description="Malic enzyme N-terminal" evidence="9">
    <location>
        <begin position="16"/>
        <end position="159"/>
    </location>
</feature>
<feature type="binding site" evidence="7">
    <location>
        <position position="144"/>
    </location>
    <ligand>
        <name>a divalent metal cation</name>
        <dbReference type="ChEBI" id="CHEBI:60240"/>
    </ligand>
</feature>
<dbReference type="InterPro" id="IPR051674">
    <property type="entry name" value="Malate_Decarboxylase"/>
</dbReference>
<dbReference type="GO" id="GO:0016616">
    <property type="term" value="F:oxidoreductase activity, acting on the CH-OH group of donors, NAD or NADP as acceptor"/>
    <property type="evidence" value="ECO:0007669"/>
    <property type="project" value="InterPro"/>
</dbReference>
<evidence type="ECO:0000256" key="6">
    <source>
        <dbReference type="PIRSR" id="PIRSR000106-2"/>
    </source>
</evidence>